<gene>
    <name evidence="3" type="primary">LOC115540876</name>
</gene>
<dbReference type="SUPFAM" id="SSF56436">
    <property type="entry name" value="C-type lectin-like"/>
    <property type="match status" value="1"/>
</dbReference>
<dbReference type="InterPro" id="IPR001304">
    <property type="entry name" value="C-type_lectin-like"/>
</dbReference>
<name>A0A8C5AEP7_GADMO</name>
<dbReference type="AlphaFoldDB" id="A0A8C5AEP7"/>
<evidence type="ECO:0000256" key="1">
    <source>
        <dbReference type="ARBA" id="ARBA00022734"/>
    </source>
</evidence>
<dbReference type="GO" id="GO:0030246">
    <property type="term" value="F:carbohydrate binding"/>
    <property type="evidence" value="ECO:0007669"/>
    <property type="project" value="UniProtKB-KW"/>
</dbReference>
<dbReference type="InterPro" id="IPR050111">
    <property type="entry name" value="C-type_lectin/snaclec_domain"/>
</dbReference>
<evidence type="ECO:0000313" key="3">
    <source>
        <dbReference type="Ensembl" id="ENSGMOP00000030285.1"/>
    </source>
</evidence>
<reference evidence="3" key="1">
    <citation type="submission" date="2025-08" db="UniProtKB">
        <authorList>
            <consortium name="Ensembl"/>
        </authorList>
    </citation>
    <scope>IDENTIFICATION</scope>
</reference>
<dbReference type="PROSITE" id="PS50041">
    <property type="entry name" value="C_TYPE_LECTIN_2"/>
    <property type="match status" value="1"/>
</dbReference>
<keyword evidence="4" id="KW-1185">Reference proteome</keyword>
<sequence length="236" mass="26575">MSQRSGDIEMHVETSAYQSYSGNQTEVFGPDYTANSKRHLHLAFLNLGLLCILQALLNITLRVHLNGPRDSPETAFPNLTCESGGWGFNKDRPTWCPTSWQMFSSGSYYVSRVRGSWNTGRRDCLERGAQLVIVNDKEELAIVTRLARDPTAAWIGMTDLRKEGSWRWLDGTLVTLDKPYWAPGQPDNAGGEDCGEIHALANFSGFNDYDCSIRLRWICEKIPTPPEFRVLERNGA</sequence>
<dbReference type="Ensembl" id="ENSGMOT00000063005.1">
    <property type="protein sequence ID" value="ENSGMOP00000030285.1"/>
    <property type="gene ID" value="ENSGMOG00000037207.1"/>
</dbReference>
<dbReference type="Gene3D" id="3.10.100.10">
    <property type="entry name" value="Mannose-Binding Protein A, subunit A"/>
    <property type="match status" value="1"/>
</dbReference>
<proteinExistence type="predicted"/>
<dbReference type="RefSeq" id="XP_030208347.1">
    <property type="nucleotide sequence ID" value="XM_030352487.1"/>
</dbReference>
<dbReference type="OMA" id="INCSHRI"/>
<protein>
    <submittedName>
        <fullName evidence="3">CD209 antigen-like protein C</fullName>
    </submittedName>
</protein>
<feature type="domain" description="C-type lectin" evidence="2">
    <location>
        <begin position="103"/>
        <end position="220"/>
    </location>
</feature>
<dbReference type="KEGG" id="gmh:115540876"/>
<dbReference type="InterPro" id="IPR033989">
    <property type="entry name" value="CD209-like_CTLD"/>
</dbReference>
<dbReference type="OrthoDB" id="2142683at2759"/>
<dbReference type="InterPro" id="IPR016187">
    <property type="entry name" value="CTDL_fold"/>
</dbReference>
<accession>A0A8C5AEP7</accession>
<dbReference type="CDD" id="cd03590">
    <property type="entry name" value="CLECT_DC-SIGN_like"/>
    <property type="match status" value="1"/>
</dbReference>
<dbReference type="Pfam" id="PF00059">
    <property type="entry name" value="Lectin_C"/>
    <property type="match status" value="1"/>
</dbReference>
<dbReference type="GeneTree" id="ENSGT01020000230338"/>
<dbReference type="SMART" id="SM00034">
    <property type="entry name" value="CLECT"/>
    <property type="match status" value="1"/>
</dbReference>
<keyword evidence="1" id="KW-0430">Lectin</keyword>
<evidence type="ECO:0000259" key="2">
    <source>
        <dbReference type="PROSITE" id="PS50041"/>
    </source>
</evidence>
<dbReference type="GeneID" id="115540876"/>
<organism evidence="3 4">
    <name type="scientific">Gadus morhua</name>
    <name type="common">Atlantic cod</name>
    <dbReference type="NCBI Taxonomy" id="8049"/>
    <lineage>
        <taxon>Eukaryota</taxon>
        <taxon>Metazoa</taxon>
        <taxon>Chordata</taxon>
        <taxon>Craniata</taxon>
        <taxon>Vertebrata</taxon>
        <taxon>Euteleostomi</taxon>
        <taxon>Actinopterygii</taxon>
        <taxon>Neopterygii</taxon>
        <taxon>Teleostei</taxon>
        <taxon>Neoteleostei</taxon>
        <taxon>Acanthomorphata</taxon>
        <taxon>Zeiogadaria</taxon>
        <taxon>Gadariae</taxon>
        <taxon>Gadiformes</taxon>
        <taxon>Gadoidei</taxon>
        <taxon>Gadidae</taxon>
        <taxon>Gadus</taxon>
    </lineage>
</organism>
<dbReference type="InterPro" id="IPR016186">
    <property type="entry name" value="C-type_lectin-like/link_sf"/>
</dbReference>
<dbReference type="PANTHER" id="PTHR22803">
    <property type="entry name" value="MANNOSE, PHOSPHOLIPASE, LECTIN RECEPTOR RELATED"/>
    <property type="match status" value="1"/>
</dbReference>
<reference evidence="3" key="2">
    <citation type="submission" date="2025-09" db="UniProtKB">
        <authorList>
            <consortium name="Ensembl"/>
        </authorList>
    </citation>
    <scope>IDENTIFICATION</scope>
</reference>
<evidence type="ECO:0000313" key="4">
    <source>
        <dbReference type="Proteomes" id="UP000694546"/>
    </source>
</evidence>
<dbReference type="Proteomes" id="UP000694546">
    <property type="component" value="Chromosome 3"/>
</dbReference>